<organism evidence="1 2">
    <name type="scientific">Sphingobacterium alimentarium</name>
    <dbReference type="NCBI Taxonomy" id="797292"/>
    <lineage>
        <taxon>Bacteria</taxon>
        <taxon>Pseudomonadati</taxon>
        <taxon>Bacteroidota</taxon>
        <taxon>Sphingobacteriia</taxon>
        <taxon>Sphingobacteriales</taxon>
        <taxon>Sphingobacteriaceae</taxon>
        <taxon>Sphingobacterium</taxon>
    </lineage>
</organism>
<name>A0A4R3VY98_9SPHI</name>
<evidence type="ECO:0000313" key="2">
    <source>
        <dbReference type="Proteomes" id="UP000295197"/>
    </source>
</evidence>
<keyword evidence="2" id="KW-1185">Reference proteome</keyword>
<dbReference type="Proteomes" id="UP000295197">
    <property type="component" value="Unassembled WGS sequence"/>
</dbReference>
<accession>A0A4R3VY98</accession>
<comment type="caution">
    <text evidence="1">The sequence shown here is derived from an EMBL/GenBank/DDBJ whole genome shotgun (WGS) entry which is preliminary data.</text>
</comment>
<proteinExistence type="predicted"/>
<reference evidence="1 2" key="1">
    <citation type="submission" date="2019-03" db="EMBL/GenBank/DDBJ databases">
        <title>Genomic Encyclopedia of Type Strains, Phase IV (KMG-IV): sequencing the most valuable type-strain genomes for metagenomic binning, comparative biology and taxonomic classification.</title>
        <authorList>
            <person name="Goeker M."/>
        </authorList>
    </citation>
    <scope>NUCLEOTIDE SEQUENCE [LARGE SCALE GENOMIC DNA]</scope>
    <source>
        <strain evidence="1 2">DSM 22362</strain>
    </source>
</reference>
<sequence>MLYFSPSRIEHFTDNQIILELEEKFKRVFNNSNYKTILEIRKDVFVSKFKIEVTLHTANLIVDFWKYFFSMAFFEPLMI</sequence>
<dbReference type="AlphaFoldDB" id="A0A4R3VY98"/>
<gene>
    <name evidence="1" type="ORF">EDC17_102243</name>
</gene>
<dbReference type="EMBL" id="SMBZ01000022">
    <property type="protein sequence ID" value="TCV12874.1"/>
    <property type="molecule type" value="Genomic_DNA"/>
</dbReference>
<evidence type="ECO:0000313" key="1">
    <source>
        <dbReference type="EMBL" id="TCV12874.1"/>
    </source>
</evidence>
<protein>
    <submittedName>
        <fullName evidence="1">Uncharacterized protein</fullName>
    </submittedName>
</protein>